<keyword evidence="3" id="KW-1003">Cell membrane</keyword>
<keyword evidence="6 7" id="KW-0472">Membrane</keyword>
<evidence type="ECO:0000256" key="2">
    <source>
        <dbReference type="ARBA" id="ARBA00022448"/>
    </source>
</evidence>
<comment type="subcellular location">
    <subcellularLocation>
        <location evidence="1 7">Cell membrane</location>
        <topology evidence="1 7">Multi-pass membrane protein</topology>
    </subcellularLocation>
</comment>
<proteinExistence type="inferred from homology"/>
<keyword evidence="5 7" id="KW-1133">Transmembrane helix</keyword>
<comment type="caution">
    <text evidence="9">The sequence shown here is derived from an EMBL/GenBank/DDBJ whole genome shotgun (WGS) entry which is preliminary data.</text>
</comment>
<dbReference type="GO" id="GO:0055085">
    <property type="term" value="P:transmembrane transport"/>
    <property type="evidence" value="ECO:0007669"/>
    <property type="project" value="InterPro"/>
</dbReference>
<evidence type="ECO:0000256" key="6">
    <source>
        <dbReference type="ARBA" id="ARBA00023136"/>
    </source>
</evidence>
<evidence type="ECO:0000256" key="4">
    <source>
        <dbReference type="ARBA" id="ARBA00022692"/>
    </source>
</evidence>
<dbReference type="InterPro" id="IPR035906">
    <property type="entry name" value="MetI-like_sf"/>
</dbReference>
<dbReference type="GO" id="GO:0005886">
    <property type="term" value="C:plasma membrane"/>
    <property type="evidence" value="ECO:0007669"/>
    <property type="project" value="UniProtKB-SubCell"/>
</dbReference>
<feature type="transmembrane region" description="Helical" evidence="7">
    <location>
        <begin position="66"/>
        <end position="85"/>
    </location>
</feature>
<feature type="domain" description="ABC transmembrane type-1" evidence="8">
    <location>
        <begin position="62"/>
        <end position="253"/>
    </location>
</feature>
<evidence type="ECO:0000256" key="1">
    <source>
        <dbReference type="ARBA" id="ARBA00004651"/>
    </source>
</evidence>
<evidence type="ECO:0000256" key="3">
    <source>
        <dbReference type="ARBA" id="ARBA00022475"/>
    </source>
</evidence>
<organism evidence="9 10">
    <name type="scientific">Paenibacillus anaericanus</name>
    <dbReference type="NCBI Taxonomy" id="170367"/>
    <lineage>
        <taxon>Bacteria</taxon>
        <taxon>Bacillati</taxon>
        <taxon>Bacillota</taxon>
        <taxon>Bacilli</taxon>
        <taxon>Bacillales</taxon>
        <taxon>Paenibacillaceae</taxon>
        <taxon>Paenibacillus</taxon>
    </lineage>
</organism>
<sequence>MKTIKYSILTLMGIVHLIPFYILLSMALKPSDDTSSKWVFPTNMTMDNFTNAWNQAHLSQALVNNFIITFCSVILIVFIGAFASYPLSRFPTKWNQFIYLLCISCLIVPALTILVPLYSMIVDLGGINTYWAAILTQVTFQLPLTIFLFTGFISSVPKELDEAGLIDGCNKFAIFFRIILPLLKPITATVIILTGLNVWNDYQFSIFFLQRVSVQTIPVALSQFISQFQNQISWVAAGCVIGMLPVTILYLFLQKYFIRGLADGAVKG</sequence>
<dbReference type="RefSeq" id="WP_127190100.1">
    <property type="nucleotide sequence ID" value="NZ_JAUSSS010000004.1"/>
</dbReference>
<keyword evidence="10" id="KW-1185">Reference proteome</keyword>
<feature type="transmembrane region" description="Helical" evidence="7">
    <location>
        <begin position="130"/>
        <end position="153"/>
    </location>
</feature>
<feature type="transmembrane region" description="Helical" evidence="7">
    <location>
        <begin position="174"/>
        <end position="199"/>
    </location>
</feature>
<dbReference type="Pfam" id="PF00528">
    <property type="entry name" value="BPD_transp_1"/>
    <property type="match status" value="1"/>
</dbReference>
<dbReference type="PANTHER" id="PTHR43744:SF3">
    <property type="entry name" value="LACTOSE TRANSPORT SYSTEM PERMEASE PROTEIN LACG"/>
    <property type="match status" value="1"/>
</dbReference>
<keyword evidence="4 7" id="KW-0812">Transmembrane</keyword>
<feature type="transmembrane region" description="Helical" evidence="7">
    <location>
        <begin position="97"/>
        <end position="118"/>
    </location>
</feature>
<evidence type="ECO:0000259" key="8">
    <source>
        <dbReference type="PROSITE" id="PS50928"/>
    </source>
</evidence>
<evidence type="ECO:0000256" key="7">
    <source>
        <dbReference type="RuleBase" id="RU363032"/>
    </source>
</evidence>
<evidence type="ECO:0000313" key="10">
    <source>
        <dbReference type="Proteomes" id="UP000279446"/>
    </source>
</evidence>
<dbReference type="CDD" id="cd06261">
    <property type="entry name" value="TM_PBP2"/>
    <property type="match status" value="1"/>
</dbReference>
<dbReference type="InterPro" id="IPR000515">
    <property type="entry name" value="MetI-like"/>
</dbReference>
<gene>
    <name evidence="9" type="ORF">EJP82_00720</name>
</gene>
<dbReference type="EMBL" id="RZNY01000001">
    <property type="protein sequence ID" value="RUT48505.1"/>
    <property type="molecule type" value="Genomic_DNA"/>
</dbReference>
<reference evidence="9 10" key="1">
    <citation type="submission" date="2018-12" db="EMBL/GenBank/DDBJ databases">
        <authorList>
            <person name="Sun L."/>
            <person name="Chen Z."/>
        </authorList>
    </citation>
    <scope>NUCLEOTIDE SEQUENCE [LARGE SCALE GENOMIC DNA]</scope>
    <source>
        <strain evidence="9 10">DSM 15890</strain>
    </source>
</reference>
<dbReference type="Gene3D" id="1.10.3720.10">
    <property type="entry name" value="MetI-like"/>
    <property type="match status" value="1"/>
</dbReference>
<keyword evidence="2 7" id="KW-0813">Transport</keyword>
<name>A0A433YF72_9BACL</name>
<accession>A0A433YF72</accession>
<dbReference type="AlphaFoldDB" id="A0A433YF72"/>
<dbReference type="OrthoDB" id="9771544at2"/>
<dbReference type="Proteomes" id="UP000279446">
    <property type="component" value="Unassembled WGS sequence"/>
</dbReference>
<feature type="transmembrane region" description="Helical" evidence="7">
    <location>
        <begin position="7"/>
        <end position="28"/>
    </location>
</feature>
<comment type="similarity">
    <text evidence="7">Belongs to the binding-protein-dependent transport system permease family.</text>
</comment>
<feature type="transmembrane region" description="Helical" evidence="7">
    <location>
        <begin position="232"/>
        <end position="253"/>
    </location>
</feature>
<protein>
    <submittedName>
        <fullName evidence="9">Carbohydrate ABC transporter permease</fullName>
    </submittedName>
</protein>
<dbReference type="SUPFAM" id="SSF161098">
    <property type="entry name" value="MetI-like"/>
    <property type="match status" value="1"/>
</dbReference>
<dbReference type="PROSITE" id="PS50928">
    <property type="entry name" value="ABC_TM1"/>
    <property type="match status" value="1"/>
</dbReference>
<evidence type="ECO:0000313" key="9">
    <source>
        <dbReference type="EMBL" id="RUT48505.1"/>
    </source>
</evidence>
<evidence type="ECO:0000256" key="5">
    <source>
        <dbReference type="ARBA" id="ARBA00022989"/>
    </source>
</evidence>
<dbReference type="PANTHER" id="PTHR43744">
    <property type="entry name" value="ABC TRANSPORTER PERMEASE PROTEIN MG189-RELATED-RELATED"/>
    <property type="match status" value="1"/>
</dbReference>